<reference evidence="2 3" key="1">
    <citation type="journal article" date="2018" name="Sci. Rep.">
        <title>Comparative genomics provides insights into the lifestyle and reveals functional heterogeneity of dark septate endophytic fungi.</title>
        <authorList>
            <person name="Knapp D.G."/>
            <person name="Nemeth J.B."/>
            <person name="Barry K."/>
            <person name="Hainaut M."/>
            <person name="Henrissat B."/>
            <person name="Johnson J."/>
            <person name="Kuo A."/>
            <person name="Lim J.H.P."/>
            <person name="Lipzen A."/>
            <person name="Nolan M."/>
            <person name="Ohm R.A."/>
            <person name="Tamas L."/>
            <person name="Grigoriev I.V."/>
            <person name="Spatafora J.W."/>
            <person name="Nagy L.G."/>
            <person name="Kovacs G.M."/>
        </authorList>
    </citation>
    <scope>NUCLEOTIDE SEQUENCE [LARGE SCALE GENOMIC DNA]</scope>
    <source>
        <strain evidence="2 3">DSE2036</strain>
    </source>
</reference>
<accession>A0A2V1DT34</accession>
<dbReference type="Proteomes" id="UP000244855">
    <property type="component" value="Unassembled WGS sequence"/>
</dbReference>
<evidence type="ECO:0000313" key="3">
    <source>
        <dbReference type="Proteomes" id="UP000244855"/>
    </source>
</evidence>
<feature type="signal peptide" evidence="1">
    <location>
        <begin position="1"/>
        <end position="21"/>
    </location>
</feature>
<evidence type="ECO:0000256" key="1">
    <source>
        <dbReference type="SAM" id="SignalP"/>
    </source>
</evidence>
<keyword evidence="3" id="KW-1185">Reference proteome</keyword>
<gene>
    <name evidence="2" type="ORF">DM02DRAFT_613728</name>
</gene>
<organism evidence="2 3">
    <name type="scientific">Periconia macrospinosa</name>
    <dbReference type="NCBI Taxonomy" id="97972"/>
    <lineage>
        <taxon>Eukaryota</taxon>
        <taxon>Fungi</taxon>
        <taxon>Dikarya</taxon>
        <taxon>Ascomycota</taxon>
        <taxon>Pezizomycotina</taxon>
        <taxon>Dothideomycetes</taxon>
        <taxon>Pleosporomycetidae</taxon>
        <taxon>Pleosporales</taxon>
        <taxon>Massarineae</taxon>
        <taxon>Periconiaceae</taxon>
        <taxon>Periconia</taxon>
    </lineage>
</organism>
<sequence>MCFALCSLLFALICLPLCCHLFHHLDPYNRLPCRRMANYDIITPRANMHPSTVR</sequence>
<protein>
    <submittedName>
        <fullName evidence="2">Uncharacterized protein</fullName>
    </submittedName>
</protein>
<proteinExistence type="predicted"/>
<keyword evidence="1" id="KW-0732">Signal</keyword>
<evidence type="ECO:0000313" key="2">
    <source>
        <dbReference type="EMBL" id="PVI01327.1"/>
    </source>
</evidence>
<name>A0A2V1DT34_9PLEO</name>
<feature type="chain" id="PRO_5015993525" evidence="1">
    <location>
        <begin position="22"/>
        <end position="54"/>
    </location>
</feature>
<dbReference type="AlphaFoldDB" id="A0A2V1DT34"/>
<dbReference type="EMBL" id="KZ805359">
    <property type="protein sequence ID" value="PVI01327.1"/>
    <property type="molecule type" value="Genomic_DNA"/>
</dbReference>